<evidence type="ECO:0000259" key="1">
    <source>
        <dbReference type="Pfam" id="PF03078"/>
    </source>
</evidence>
<proteinExistence type="predicted"/>
<dbReference type="Pfam" id="PF03078">
    <property type="entry name" value="ATHILA"/>
    <property type="match status" value="1"/>
</dbReference>
<dbReference type="InterPro" id="IPR004312">
    <property type="entry name" value="ATHILA_Orf1_C"/>
</dbReference>
<accession>A0ABR0Q4I1</accession>
<keyword evidence="3" id="KW-1185">Reference proteome</keyword>
<name>A0ABR0Q4I1_GOSAR</name>
<sequence length="295" mass="33852">MFTSATDRDRHDHLRHKQIVPCKCLSISVLAAFNIETIVTDYFCNIGSIGNFDITHCAYYKLVFEFYSTFHFQWHEHISLDTPSIIKFQLLGTTYSLSIIDFNIALAFVSEESTMSTYYENSLCTFPIDFKAIEAFALLTDNVETMYSLKTSKDLWFRNPTLCYIHRYLAYNFSGRQDDPATVSKWNYSYYGVYTPIVQSNAPISDLHVACQADPLDAHCLDSIGLLLSTPFSFHFVPPGVRSSQAERIFRQQNQHDVPNQERPPMTIEQCLERIEALLDTLGQQMADLIAALRE</sequence>
<dbReference type="Proteomes" id="UP001358586">
    <property type="component" value="Chromosome 5"/>
</dbReference>
<organism evidence="2 3">
    <name type="scientific">Gossypium arboreum</name>
    <name type="common">Tree cotton</name>
    <name type="synonym">Gossypium nanking</name>
    <dbReference type="NCBI Taxonomy" id="29729"/>
    <lineage>
        <taxon>Eukaryota</taxon>
        <taxon>Viridiplantae</taxon>
        <taxon>Streptophyta</taxon>
        <taxon>Embryophyta</taxon>
        <taxon>Tracheophyta</taxon>
        <taxon>Spermatophyta</taxon>
        <taxon>Magnoliopsida</taxon>
        <taxon>eudicotyledons</taxon>
        <taxon>Gunneridae</taxon>
        <taxon>Pentapetalae</taxon>
        <taxon>rosids</taxon>
        <taxon>malvids</taxon>
        <taxon>Malvales</taxon>
        <taxon>Malvaceae</taxon>
        <taxon>Malvoideae</taxon>
        <taxon>Gossypium</taxon>
    </lineage>
</organism>
<evidence type="ECO:0000313" key="3">
    <source>
        <dbReference type="Proteomes" id="UP001358586"/>
    </source>
</evidence>
<dbReference type="EMBL" id="JARKNE010000005">
    <property type="protein sequence ID" value="KAK5834210.1"/>
    <property type="molecule type" value="Genomic_DNA"/>
</dbReference>
<evidence type="ECO:0000313" key="2">
    <source>
        <dbReference type="EMBL" id="KAK5834210.1"/>
    </source>
</evidence>
<reference evidence="2 3" key="1">
    <citation type="submission" date="2023-03" db="EMBL/GenBank/DDBJ databases">
        <title>WGS of Gossypium arboreum.</title>
        <authorList>
            <person name="Yu D."/>
        </authorList>
    </citation>
    <scope>NUCLEOTIDE SEQUENCE [LARGE SCALE GENOMIC DNA]</scope>
    <source>
        <tissue evidence="2">Leaf</tissue>
    </source>
</reference>
<protein>
    <recommendedName>
        <fullName evidence="1">Arabidopsis retrotransposon Orf1 C-terminal domain-containing protein</fullName>
    </recommendedName>
</protein>
<comment type="caution">
    <text evidence="2">The sequence shown here is derived from an EMBL/GenBank/DDBJ whole genome shotgun (WGS) entry which is preliminary data.</text>
</comment>
<feature type="domain" description="Arabidopsis retrotransposon Orf1 C-terminal" evidence="1">
    <location>
        <begin position="54"/>
        <end position="177"/>
    </location>
</feature>
<gene>
    <name evidence="2" type="ORF">PVK06_018084</name>
</gene>